<name>A0AAE2YMV4_9PROT</name>
<evidence type="ECO:0000313" key="2">
    <source>
        <dbReference type="Proteomes" id="UP001197378"/>
    </source>
</evidence>
<dbReference type="EMBL" id="JAAXYO010000033">
    <property type="protein sequence ID" value="MBU2787045.1"/>
    <property type="molecule type" value="Genomic_DNA"/>
</dbReference>
<accession>A0AAE2YMV4</accession>
<sequence>MDVFERSEMKRKTALPNTLYGAGSVLSLEPAPTRNRRHRVYHEPKSVESALAIDWMGIGESLRVAMSEYQDIHAGG</sequence>
<proteinExistence type="predicted"/>
<keyword evidence="2" id="KW-1185">Reference proteome</keyword>
<reference evidence="1" key="1">
    <citation type="journal article" date="2021" name="ISME J.">
        <title>Genomic evolution of the class Acidithiobacillia: deep-branching Proteobacteria living in extreme acidic conditions.</title>
        <authorList>
            <person name="Moya-Beltran A."/>
            <person name="Beard S."/>
            <person name="Rojas-Villalobos C."/>
            <person name="Issotta F."/>
            <person name="Gallardo Y."/>
            <person name="Ulloa R."/>
            <person name="Giaveno A."/>
            <person name="Degli Esposti M."/>
            <person name="Johnson D.B."/>
            <person name="Quatrini R."/>
        </authorList>
    </citation>
    <scope>NUCLEOTIDE SEQUENCE</scope>
    <source>
        <strain evidence="1">VAN18-1</strain>
    </source>
</reference>
<evidence type="ECO:0000313" key="1">
    <source>
        <dbReference type="EMBL" id="MBU2787045.1"/>
    </source>
</evidence>
<protein>
    <submittedName>
        <fullName evidence="1">Uncharacterized protein</fullName>
    </submittedName>
</protein>
<comment type="caution">
    <text evidence="1">The sequence shown here is derived from an EMBL/GenBank/DDBJ whole genome shotgun (WGS) entry which is preliminary data.</text>
</comment>
<organism evidence="1 2">
    <name type="scientific">Igneacidithiobacillus copahuensis</name>
    <dbReference type="NCBI Taxonomy" id="2724909"/>
    <lineage>
        <taxon>Bacteria</taxon>
        <taxon>Pseudomonadati</taxon>
        <taxon>Pseudomonadota</taxon>
        <taxon>Acidithiobacillia</taxon>
        <taxon>Acidithiobacillales</taxon>
        <taxon>Acidithiobacillaceae</taxon>
        <taxon>Igneacidithiobacillus</taxon>
    </lineage>
</organism>
<gene>
    <name evidence="1" type="ORF">HFQ13_02270</name>
</gene>
<dbReference type="AlphaFoldDB" id="A0AAE2YMV4"/>
<dbReference type="Proteomes" id="UP001197378">
    <property type="component" value="Unassembled WGS sequence"/>
</dbReference>